<dbReference type="RefSeq" id="WP_109610601.1">
    <property type="nucleotide sequence ID" value="NZ_QGHA01000017.1"/>
</dbReference>
<evidence type="ECO:0000313" key="1">
    <source>
        <dbReference type="EMBL" id="PWK68312.1"/>
    </source>
</evidence>
<proteinExistence type="predicted"/>
<accession>A0A316GWV8</accession>
<protein>
    <recommendedName>
        <fullName evidence="3">Tetratricopeptide repeat protein</fullName>
    </recommendedName>
</protein>
<evidence type="ECO:0000313" key="2">
    <source>
        <dbReference type="Proteomes" id="UP000245678"/>
    </source>
</evidence>
<organism evidence="1 2">
    <name type="scientific">Mucilaginibacter oryzae</name>
    <dbReference type="NCBI Taxonomy" id="468058"/>
    <lineage>
        <taxon>Bacteria</taxon>
        <taxon>Pseudomonadati</taxon>
        <taxon>Bacteroidota</taxon>
        <taxon>Sphingobacteriia</taxon>
        <taxon>Sphingobacteriales</taxon>
        <taxon>Sphingobacteriaceae</taxon>
        <taxon>Mucilaginibacter</taxon>
    </lineage>
</organism>
<reference evidence="1 2" key="1">
    <citation type="submission" date="2018-05" db="EMBL/GenBank/DDBJ databases">
        <title>Genomic Encyclopedia of Archaeal and Bacterial Type Strains, Phase II (KMG-II): from individual species to whole genera.</title>
        <authorList>
            <person name="Goeker M."/>
        </authorList>
    </citation>
    <scope>NUCLEOTIDE SEQUENCE [LARGE SCALE GENOMIC DNA]</scope>
    <source>
        <strain evidence="1 2">DSM 19975</strain>
    </source>
</reference>
<dbReference type="Proteomes" id="UP000245678">
    <property type="component" value="Unassembled WGS sequence"/>
</dbReference>
<keyword evidence="2" id="KW-1185">Reference proteome</keyword>
<dbReference type="InterPro" id="IPR011990">
    <property type="entry name" value="TPR-like_helical_dom_sf"/>
</dbReference>
<gene>
    <name evidence="1" type="ORF">LX99_04837</name>
</gene>
<comment type="caution">
    <text evidence="1">The sequence shown here is derived from an EMBL/GenBank/DDBJ whole genome shotgun (WGS) entry which is preliminary data.</text>
</comment>
<sequence>MPNEKFVDWEKINNGHQGFERLANEFVAKEIGFDVKWRATQLTRDGNKDGIAILYCYLPLAGTTEEQIWMEAKYSLTQQNLSRYKLDSTIVSAIIEGNVKEIIFITNIEIELSVEQKIKQALMNALRYNENNVAFFSRWTLERWLLLHPEIYQRYFPDAPQIPASFFQDLYCTDKISFHQKSYSIQYFTEPLQHLYTDQVYNSFLRIFSPADQTARITSLNAGLKIKNNHWVTDNRIRLKQGINTIELDVECVLPAAVSGPVIRIGDLELFCNRPVEISRKTAQPTVSIASQENIMAAILSVVSGTVPVKGFVFQEIRGAGANGKTRMIEIIASKGLKNKDTIVAAFTDDQLMNSRLLLDVVLSVLFYYLDLESIDVAYLHELKKRGLFISSYLEDLVGAREQPEKLHRLLSKFEAADHILIPPLARLNDKLILLDDLHKLDDSNRLFVNHLLVEIGKSQLTGLAVVAARESYFESAEYLFFRKNNISRAHQLELTIDDVLDSFKKNQLELPELTARVLFSRQKLNCLLLIDLIRQLQDRSEPFDDAGLILFFREFLNGDTYLQSVLNRFAKTDADQDFRAVVNAVYLSSGGVLPSALKDHHKKTVPQLIHFELIRYSPDGRIIPYHDFYTKIFRERYQNRFLECFSDNGYLFTEIEETKYRLMCLFEDEKVSIQHIVGQLRQLSEMHRFYPVIYILEPVFQQENRSAFRDRLGAATYYELYFMYARAIGHTSKHYAGNDEIKQIIQETAFLTDTDIRWIRIKALAEMMNTSFEYLLFDDISRYSVLLDDLFNVLIMGGEFEQEALSAHPSYILADEIRILKAMSTDDFTAGDQLYSNLVDRCLRHGLWDKSGILKIRFARTLYHADLPRAKQLIQEGIAERLKFTNDVDDKWVIIGNFEIAFLMAISEGLPLKNVLNAHERLRTDLFSDYRRAMNALAAIYLIKGDLAAALNIFTQEVDITRAPNPRFRAIRLQLSAAYEYLKGNTRQALDHLDQQSRLFVPLGQSYQDIAAHNIGVVNAKERANHITIYFGGTRKEDIFYIDARLW</sequence>
<dbReference type="EMBL" id="QGHA01000017">
    <property type="protein sequence ID" value="PWK68312.1"/>
    <property type="molecule type" value="Genomic_DNA"/>
</dbReference>
<evidence type="ECO:0008006" key="3">
    <source>
        <dbReference type="Google" id="ProtNLM"/>
    </source>
</evidence>
<dbReference type="AlphaFoldDB" id="A0A316GWV8"/>
<name>A0A316GWV8_9SPHI</name>
<dbReference type="SUPFAM" id="SSF48452">
    <property type="entry name" value="TPR-like"/>
    <property type="match status" value="1"/>
</dbReference>